<dbReference type="InterPro" id="IPR036513">
    <property type="entry name" value="STAS_dom_sf"/>
</dbReference>
<feature type="transmembrane region" description="Helical" evidence="5">
    <location>
        <begin position="150"/>
        <end position="172"/>
    </location>
</feature>
<accession>A0AAU9KX70</accession>
<dbReference type="Pfam" id="PF00027">
    <property type="entry name" value="cNMP_binding"/>
    <property type="match status" value="1"/>
</dbReference>
<dbReference type="AlphaFoldDB" id="A0AAU9KX70"/>
<evidence type="ECO:0000256" key="2">
    <source>
        <dbReference type="ARBA" id="ARBA00022692"/>
    </source>
</evidence>
<reference evidence="8" key="1">
    <citation type="submission" date="2021-11" db="EMBL/GenBank/DDBJ databases">
        <authorList>
            <person name="Islam A."/>
            <person name="Islam S."/>
            <person name="Flora M.S."/>
            <person name="Rahman M."/>
            <person name="Ziaur R.M."/>
            <person name="Epstein J.H."/>
            <person name="Hassan M."/>
            <person name="Klassen M."/>
            <person name="Woodard K."/>
            <person name="Webb A."/>
            <person name="Webby R.J."/>
            <person name="El Zowalaty M.E."/>
        </authorList>
    </citation>
    <scope>NUCLEOTIDE SEQUENCE</scope>
    <source>
        <strain evidence="8">Pbs3</strain>
    </source>
</reference>
<dbReference type="CDD" id="cd07042">
    <property type="entry name" value="STAS_SulP_like_sulfate_transporter"/>
    <property type="match status" value="1"/>
</dbReference>
<comment type="subcellular location">
    <subcellularLocation>
        <location evidence="1">Membrane</location>
        <topology evidence="1">Multi-pass membrane protein</topology>
    </subcellularLocation>
</comment>
<dbReference type="Gene3D" id="2.60.120.10">
    <property type="entry name" value="Jelly Rolls"/>
    <property type="match status" value="1"/>
</dbReference>
<keyword evidence="3 5" id="KW-1133">Transmembrane helix</keyword>
<dbReference type="PANTHER" id="PTHR43310:SF2">
    <property type="entry name" value="SLC26A_SULP TRANSPORTER DOMAIN-CONTAINING PROTEIN"/>
    <property type="match status" value="1"/>
</dbReference>
<feature type="transmembrane region" description="Helical" evidence="5">
    <location>
        <begin position="213"/>
        <end position="234"/>
    </location>
</feature>
<evidence type="ECO:0000313" key="8">
    <source>
        <dbReference type="EMBL" id="CAH0475232.1"/>
    </source>
</evidence>
<evidence type="ECO:0000256" key="5">
    <source>
        <dbReference type="SAM" id="Phobius"/>
    </source>
</evidence>
<evidence type="ECO:0000313" key="9">
    <source>
        <dbReference type="Proteomes" id="UP001160483"/>
    </source>
</evidence>
<comment type="caution">
    <text evidence="8">The sequence shown here is derived from an EMBL/GenBank/DDBJ whole genome shotgun (WGS) entry which is preliminary data.</text>
</comment>
<dbReference type="EMBL" id="CAKKTJ010000121">
    <property type="protein sequence ID" value="CAH0475232.1"/>
    <property type="molecule type" value="Genomic_DNA"/>
</dbReference>
<dbReference type="SUPFAM" id="SSF52091">
    <property type="entry name" value="SpoIIaa-like"/>
    <property type="match status" value="1"/>
</dbReference>
<dbReference type="Gene3D" id="3.30.750.24">
    <property type="entry name" value="STAS domain"/>
    <property type="match status" value="1"/>
</dbReference>
<organism evidence="8 9">
    <name type="scientific">Peronospora belbahrii</name>
    <dbReference type="NCBI Taxonomy" id="622444"/>
    <lineage>
        <taxon>Eukaryota</taxon>
        <taxon>Sar</taxon>
        <taxon>Stramenopiles</taxon>
        <taxon>Oomycota</taxon>
        <taxon>Peronosporomycetes</taxon>
        <taxon>Peronosporales</taxon>
        <taxon>Peronosporaceae</taxon>
        <taxon>Peronospora</taxon>
    </lineage>
</organism>
<dbReference type="InterPro" id="IPR011547">
    <property type="entry name" value="SLC26A/SulP_dom"/>
</dbReference>
<dbReference type="InterPro" id="IPR018490">
    <property type="entry name" value="cNMP-bd_dom_sf"/>
</dbReference>
<feature type="domain" description="STAS" evidence="7">
    <location>
        <begin position="446"/>
        <end position="588"/>
    </location>
</feature>
<feature type="transmembrane region" description="Helical" evidence="5">
    <location>
        <begin position="285"/>
        <end position="304"/>
    </location>
</feature>
<dbReference type="Pfam" id="PF00916">
    <property type="entry name" value="Sulfate_transp"/>
    <property type="match status" value="1"/>
</dbReference>
<evidence type="ECO:0000259" key="7">
    <source>
        <dbReference type="PROSITE" id="PS50801"/>
    </source>
</evidence>
<evidence type="ECO:0000259" key="6">
    <source>
        <dbReference type="PROSITE" id="PS50042"/>
    </source>
</evidence>
<dbReference type="Pfam" id="PF01740">
    <property type="entry name" value="STAS"/>
    <property type="match status" value="1"/>
</dbReference>
<protein>
    <recommendedName>
        <fullName evidence="10">STAS domain-containing protein</fullName>
    </recommendedName>
</protein>
<dbReference type="InterPro" id="IPR002645">
    <property type="entry name" value="STAS_dom"/>
</dbReference>
<keyword evidence="2 5" id="KW-0812">Transmembrane</keyword>
<dbReference type="Proteomes" id="UP001160483">
    <property type="component" value="Unassembled WGS sequence"/>
</dbReference>
<feature type="transmembrane region" description="Helical" evidence="5">
    <location>
        <begin position="124"/>
        <end position="143"/>
    </location>
</feature>
<evidence type="ECO:0008006" key="10">
    <source>
        <dbReference type="Google" id="ProtNLM"/>
    </source>
</evidence>
<dbReference type="GO" id="GO:0016020">
    <property type="term" value="C:membrane"/>
    <property type="evidence" value="ECO:0007669"/>
    <property type="project" value="UniProtKB-SubCell"/>
</dbReference>
<dbReference type="SUPFAM" id="SSF51206">
    <property type="entry name" value="cAMP-binding domain-like"/>
    <property type="match status" value="1"/>
</dbReference>
<keyword evidence="4 5" id="KW-0472">Membrane</keyword>
<feature type="transmembrane region" description="Helical" evidence="5">
    <location>
        <begin position="360"/>
        <end position="378"/>
    </location>
</feature>
<proteinExistence type="predicted"/>
<dbReference type="PANTHER" id="PTHR43310">
    <property type="entry name" value="SULFATE TRANSPORTER YBAR-RELATED"/>
    <property type="match status" value="1"/>
</dbReference>
<sequence length="748" mass="82151">MFTLMSSLRFAIGQVQNVSLIFLSAMATSICNSLNENDHENITGRAKIATTVVTISIAAFSLGICLVIMGRCKLASLALYVPVPVIGGYLAFMGIFCLFGGFALSTGLVINDFTSMLNALKDSHNAVLCLPGFIGGVMLLIVSKYVKSPFALATAIVIMPMLFFLVLIAGGISLDEARDSGWVNSAGTSISITEIVSLLDISLVHWGQIPRQFVTWLAMVFFVAFSSTLDAIAIETDLSKKLDIDHELKIVGWSNVVSGLFGGYTGSYNFKQTIFTCRSKTNSRLVGVCVALTELAIVAIPVSVTSHVPRFSVAATLIFVAVDLMFEWLVLAYRKMYLCECAVVWLTFIAMNYFSLELGILAGANVAVLNFILSYVKIPVTHSCLPSSAARPYFGESIGSLRPRFSAAVQNTGKSIVSFSSYESVGVRNVTQSTLLNSKHNVIAHFKFCGYLFFGSSVQVLDGVQKGVYVRKLKKVREESETKQRDSSFLPIHPSTWDAPVECLDGSPCPNENTPPTEFVIIDFTRVSGMDATAARNAFLVLHNYCKIRGIRVVFACVRPEIRRLLLKNKAANEDSFFVTAKSALEFCTKQLMPGVNNVVKTKRFGYSNEPIRLLLHRFLDEPDNSKLLQGIDNFFQKLEVPAGHEFYHIAESSDHFYFLAHGSVTLFVNEDGNTAFGQPLMKLQPVLAGSMFGEVSFFSQNPRQTAATAFESCIVFEMSRDQFNAMKVQAPTLSISFLDVIVQSILK</sequence>
<evidence type="ECO:0000256" key="3">
    <source>
        <dbReference type="ARBA" id="ARBA00022989"/>
    </source>
</evidence>
<feature type="transmembrane region" description="Helical" evidence="5">
    <location>
        <begin position="310"/>
        <end position="330"/>
    </location>
</feature>
<dbReference type="CDD" id="cd00038">
    <property type="entry name" value="CAP_ED"/>
    <property type="match status" value="1"/>
</dbReference>
<feature type="transmembrane region" description="Helical" evidence="5">
    <location>
        <begin position="51"/>
        <end position="70"/>
    </location>
</feature>
<dbReference type="InterPro" id="IPR014710">
    <property type="entry name" value="RmlC-like_jellyroll"/>
</dbReference>
<evidence type="ECO:0000256" key="4">
    <source>
        <dbReference type="ARBA" id="ARBA00023136"/>
    </source>
</evidence>
<feature type="domain" description="Cyclic nucleotide-binding" evidence="6">
    <location>
        <begin position="616"/>
        <end position="727"/>
    </location>
</feature>
<dbReference type="InterPro" id="IPR052706">
    <property type="entry name" value="Membrane-Transporter-like"/>
</dbReference>
<dbReference type="InterPro" id="IPR000595">
    <property type="entry name" value="cNMP-bd_dom"/>
</dbReference>
<dbReference type="PROSITE" id="PS50042">
    <property type="entry name" value="CNMP_BINDING_3"/>
    <property type="match status" value="1"/>
</dbReference>
<gene>
    <name evidence="8" type="ORF">PBS003_LOCUS2062</name>
</gene>
<evidence type="ECO:0000256" key="1">
    <source>
        <dbReference type="ARBA" id="ARBA00004141"/>
    </source>
</evidence>
<dbReference type="PROSITE" id="PS50801">
    <property type="entry name" value="STAS"/>
    <property type="match status" value="1"/>
</dbReference>
<name>A0AAU9KX70_9STRA</name>
<feature type="transmembrane region" description="Helical" evidence="5">
    <location>
        <begin position="77"/>
        <end position="104"/>
    </location>
</feature>